<proteinExistence type="predicted"/>
<organism evidence="2 3">
    <name type="scientific">Rhizobium anhuiense</name>
    <dbReference type="NCBI Taxonomy" id="1184720"/>
    <lineage>
        <taxon>Bacteria</taxon>
        <taxon>Pseudomonadati</taxon>
        <taxon>Pseudomonadota</taxon>
        <taxon>Alphaproteobacteria</taxon>
        <taxon>Hyphomicrobiales</taxon>
        <taxon>Rhizobiaceae</taxon>
        <taxon>Rhizobium/Agrobacterium group</taxon>
        <taxon>Rhizobium</taxon>
    </lineage>
</organism>
<comment type="caution">
    <text evidence="2">The sequence shown here is derived from an EMBL/GenBank/DDBJ whole genome shotgun (WGS) entry which is preliminary data.</text>
</comment>
<name>A0ABX4J023_9HYPH</name>
<reference evidence="2 3" key="1">
    <citation type="submission" date="2017-09" db="EMBL/GenBank/DDBJ databases">
        <title>Comparative genomics of rhizobia isolated from Phaseolus vulgaris in China.</title>
        <authorList>
            <person name="Tong W."/>
        </authorList>
    </citation>
    <scope>NUCLEOTIDE SEQUENCE [LARGE SCALE GENOMIC DNA]</scope>
    <source>
        <strain evidence="2 3">Y27</strain>
    </source>
</reference>
<evidence type="ECO:0008006" key="4">
    <source>
        <dbReference type="Google" id="ProtNLM"/>
    </source>
</evidence>
<protein>
    <recommendedName>
        <fullName evidence="4">Hemerythrin domain-containing protein</fullName>
    </recommendedName>
</protein>
<evidence type="ECO:0000256" key="1">
    <source>
        <dbReference type="SAM" id="MobiDB-lite"/>
    </source>
</evidence>
<evidence type="ECO:0000313" key="3">
    <source>
        <dbReference type="Proteomes" id="UP000219972"/>
    </source>
</evidence>
<accession>A0ABX4J023</accession>
<keyword evidence="3" id="KW-1185">Reference proteome</keyword>
<gene>
    <name evidence="2" type="ORF">CO662_34310</name>
</gene>
<feature type="region of interest" description="Disordered" evidence="1">
    <location>
        <begin position="144"/>
        <end position="164"/>
    </location>
</feature>
<dbReference type="Proteomes" id="UP000219972">
    <property type="component" value="Unassembled WGS sequence"/>
</dbReference>
<dbReference type="RefSeq" id="WP_097545299.1">
    <property type="nucleotide sequence ID" value="NZ_NWSK01000037.1"/>
</dbReference>
<sequence>MHNHHPEKFADLEGCYGQLASWCDLLEAIADFLPSHVDERLCDTITIGLVPLLQTTHRLEEQVISAGLHLVIGEGERAEAEEGRRCERIFDLDNGREVVEVLSALKDGGCRMSWDAVGYLLRSFFHSMRKHIKAEREIMGMIRKARGDNNPPGDRAVQAEAEAA</sequence>
<dbReference type="EMBL" id="NWSL01000043">
    <property type="protein sequence ID" value="PDS47493.1"/>
    <property type="molecule type" value="Genomic_DNA"/>
</dbReference>
<evidence type="ECO:0000313" key="2">
    <source>
        <dbReference type="EMBL" id="PDS47493.1"/>
    </source>
</evidence>